<dbReference type="Pfam" id="PF03661">
    <property type="entry name" value="TMEM33_Pom33"/>
    <property type="match status" value="1"/>
</dbReference>
<dbReference type="InterPro" id="IPR051645">
    <property type="entry name" value="PER33/POM33_regulator"/>
</dbReference>
<feature type="transmembrane region" description="Helical" evidence="6">
    <location>
        <begin position="26"/>
        <end position="44"/>
    </location>
</feature>
<keyword evidence="3 6" id="KW-0812">Transmembrane</keyword>
<comment type="similarity">
    <text evidence="2">Belongs to the PER33/POM33 family.</text>
</comment>
<evidence type="ECO:0000256" key="1">
    <source>
        <dbReference type="ARBA" id="ARBA00004141"/>
    </source>
</evidence>
<dbReference type="Proteomes" id="UP000094336">
    <property type="component" value="Unassembled WGS sequence"/>
</dbReference>
<dbReference type="RefSeq" id="XP_018985346.1">
    <property type="nucleotide sequence ID" value="XM_019131764.1"/>
</dbReference>
<keyword evidence="8" id="KW-1185">Reference proteome</keyword>
<dbReference type="InterPro" id="IPR005344">
    <property type="entry name" value="TMEM33/Pom33"/>
</dbReference>
<comment type="subcellular location">
    <subcellularLocation>
        <location evidence="1">Membrane</location>
        <topology evidence="1">Multi-pass membrane protein</topology>
    </subcellularLocation>
</comment>
<evidence type="ECO:0000256" key="4">
    <source>
        <dbReference type="ARBA" id="ARBA00022989"/>
    </source>
</evidence>
<feature type="transmembrane region" description="Helical" evidence="6">
    <location>
        <begin position="130"/>
        <end position="146"/>
    </location>
</feature>
<reference evidence="8" key="1">
    <citation type="submission" date="2016-05" db="EMBL/GenBank/DDBJ databases">
        <title>Comparative genomics of biotechnologically important yeasts.</title>
        <authorList>
            <consortium name="DOE Joint Genome Institute"/>
            <person name="Riley R."/>
            <person name="Haridas S."/>
            <person name="Wolfe K.H."/>
            <person name="Lopes M.R."/>
            <person name="Hittinger C.T."/>
            <person name="Goker M."/>
            <person name="Salamov A."/>
            <person name="Wisecaver J."/>
            <person name="Long T.M."/>
            <person name="Aerts A.L."/>
            <person name="Barry K."/>
            <person name="Choi C."/>
            <person name="Clum A."/>
            <person name="Coughlan A.Y."/>
            <person name="Deshpande S."/>
            <person name="Douglass A.P."/>
            <person name="Hanson S.J."/>
            <person name="Klenk H.-P."/>
            <person name="Labutti K."/>
            <person name="Lapidus A."/>
            <person name="Lindquist E."/>
            <person name="Lipzen A."/>
            <person name="Meier-Kolthoff J.P."/>
            <person name="Ohm R.A."/>
            <person name="Otillar R.P."/>
            <person name="Pangilinan J."/>
            <person name="Peng Y."/>
            <person name="Rokas A."/>
            <person name="Rosa C.A."/>
            <person name="Scheuner C."/>
            <person name="Sibirny A.A."/>
            <person name="Slot J.C."/>
            <person name="Stielow J.B."/>
            <person name="Sun H."/>
            <person name="Kurtzman C.P."/>
            <person name="Blackwell M."/>
            <person name="Grigoriev I.V."/>
            <person name="Jeffries T.W."/>
        </authorList>
    </citation>
    <scope>NUCLEOTIDE SEQUENCE [LARGE SCALE GENOMIC DNA]</scope>
    <source>
        <strain evidence="8">NRRL Y-12698</strain>
    </source>
</reference>
<sequence length="228" mass="26217">IGHVLTLIFGLLYLVTFWRGSKAVGFFYNVAFVGASFSFGIVFVNDVVKAKRFRVPRALLSDDNVHYFVLASFWLLLAPVTTLALPPFVLFSFFHVLTYTRSTLLPLFLTSTSLSDRIYRFVREYNDKSLEAAAFLELVLLMWLIARCVAFRHKSLATLLVFSFFAKLRYENSIFTRQVIKSWEFQVDTMVAKHELPPAVKSTWISVKQIIRNYVGHPLAAKVEEKTK</sequence>
<proteinExistence type="inferred from homology"/>
<name>A0A1E3QQV6_9ASCO</name>
<gene>
    <name evidence="7" type="ORF">BABINDRAFT_36303</name>
</gene>
<evidence type="ECO:0000313" key="7">
    <source>
        <dbReference type="EMBL" id="ODQ80018.1"/>
    </source>
</evidence>
<dbReference type="STRING" id="984486.A0A1E3QQV6"/>
<dbReference type="OrthoDB" id="5581259at2759"/>
<accession>A0A1E3QQV6</accession>
<evidence type="ECO:0000313" key="8">
    <source>
        <dbReference type="Proteomes" id="UP000094336"/>
    </source>
</evidence>
<dbReference type="PANTHER" id="PTHR12703:SF4">
    <property type="entry name" value="TRANSMEMBRANE PROTEIN 33"/>
    <property type="match status" value="1"/>
</dbReference>
<evidence type="ECO:0000256" key="2">
    <source>
        <dbReference type="ARBA" id="ARBA00007322"/>
    </source>
</evidence>
<keyword evidence="5 6" id="KW-0472">Membrane</keyword>
<dbReference type="GO" id="GO:0016020">
    <property type="term" value="C:membrane"/>
    <property type="evidence" value="ECO:0007669"/>
    <property type="project" value="UniProtKB-SubCell"/>
</dbReference>
<feature type="non-terminal residue" evidence="7">
    <location>
        <position position="1"/>
    </location>
</feature>
<organism evidence="7 8">
    <name type="scientific">Babjeviella inositovora NRRL Y-12698</name>
    <dbReference type="NCBI Taxonomy" id="984486"/>
    <lineage>
        <taxon>Eukaryota</taxon>
        <taxon>Fungi</taxon>
        <taxon>Dikarya</taxon>
        <taxon>Ascomycota</taxon>
        <taxon>Saccharomycotina</taxon>
        <taxon>Pichiomycetes</taxon>
        <taxon>Serinales incertae sedis</taxon>
        <taxon>Babjeviella</taxon>
    </lineage>
</organism>
<keyword evidence="4 6" id="KW-1133">Transmembrane helix</keyword>
<dbReference type="GO" id="GO:0071786">
    <property type="term" value="P:endoplasmic reticulum tubular network organization"/>
    <property type="evidence" value="ECO:0007669"/>
    <property type="project" value="TreeGrafter"/>
</dbReference>
<evidence type="ECO:0000256" key="6">
    <source>
        <dbReference type="SAM" id="Phobius"/>
    </source>
</evidence>
<protein>
    <submittedName>
        <fullName evidence="7">Uncharacterized protein</fullName>
    </submittedName>
</protein>
<evidence type="ECO:0000256" key="5">
    <source>
        <dbReference type="ARBA" id="ARBA00023136"/>
    </source>
</evidence>
<feature type="transmembrane region" description="Helical" evidence="6">
    <location>
        <begin position="65"/>
        <end position="85"/>
    </location>
</feature>
<dbReference type="EMBL" id="KV454431">
    <property type="protein sequence ID" value="ODQ80018.1"/>
    <property type="molecule type" value="Genomic_DNA"/>
</dbReference>
<dbReference type="GeneID" id="30149617"/>
<dbReference type="GO" id="GO:0005783">
    <property type="term" value="C:endoplasmic reticulum"/>
    <property type="evidence" value="ECO:0007669"/>
    <property type="project" value="TreeGrafter"/>
</dbReference>
<evidence type="ECO:0000256" key="3">
    <source>
        <dbReference type="ARBA" id="ARBA00022692"/>
    </source>
</evidence>
<dbReference type="GO" id="GO:0061024">
    <property type="term" value="P:membrane organization"/>
    <property type="evidence" value="ECO:0007669"/>
    <property type="project" value="TreeGrafter"/>
</dbReference>
<dbReference type="PANTHER" id="PTHR12703">
    <property type="entry name" value="TRANSMEMBRANE PROTEIN 33"/>
    <property type="match status" value="1"/>
</dbReference>
<dbReference type="AlphaFoldDB" id="A0A1E3QQV6"/>